<protein>
    <submittedName>
        <fullName evidence="1">Uncharacterized protein</fullName>
    </submittedName>
</protein>
<accession>A0A179FLF6</accession>
<keyword evidence="2" id="KW-1185">Reference proteome</keyword>
<dbReference type="KEGG" id="pchm:VFPPC_15953"/>
<dbReference type="AlphaFoldDB" id="A0A179FLF6"/>
<comment type="caution">
    <text evidence="1">The sequence shown here is derived from an EMBL/GenBank/DDBJ whole genome shotgun (WGS) entry which is preliminary data.</text>
</comment>
<dbReference type="GeneID" id="28857700"/>
<evidence type="ECO:0000313" key="1">
    <source>
        <dbReference type="EMBL" id="OAQ65829.1"/>
    </source>
</evidence>
<dbReference type="EMBL" id="LSBJ02000004">
    <property type="protein sequence ID" value="OAQ65829.1"/>
    <property type="molecule type" value="Genomic_DNA"/>
</dbReference>
<dbReference type="RefSeq" id="XP_018142916.1">
    <property type="nucleotide sequence ID" value="XM_018293706.1"/>
</dbReference>
<evidence type="ECO:0000313" key="2">
    <source>
        <dbReference type="Proteomes" id="UP000078397"/>
    </source>
</evidence>
<name>A0A179FLF6_METCM</name>
<proteinExistence type="predicted"/>
<sequence>MESILVSSSASFQLRQDQLLNLCAIMVYVSRHCMARGSPGLVTSGLECRVMEEL</sequence>
<reference evidence="1 2" key="1">
    <citation type="journal article" date="2016" name="PLoS Pathog.">
        <title>Biosynthesis of antibiotic leucinostatins in bio-control fungus Purpureocillium lilacinum and their inhibition on phytophthora revealed by genome mining.</title>
        <authorList>
            <person name="Wang G."/>
            <person name="Liu Z."/>
            <person name="Lin R."/>
            <person name="Li E."/>
            <person name="Mao Z."/>
            <person name="Ling J."/>
            <person name="Yang Y."/>
            <person name="Yin W.B."/>
            <person name="Xie B."/>
        </authorList>
    </citation>
    <scope>NUCLEOTIDE SEQUENCE [LARGE SCALE GENOMIC DNA]</scope>
    <source>
        <strain evidence="1">170</strain>
    </source>
</reference>
<gene>
    <name evidence="1" type="ORF">VFPPC_15953</name>
</gene>
<organism evidence="1 2">
    <name type="scientific">Pochonia chlamydosporia 170</name>
    <dbReference type="NCBI Taxonomy" id="1380566"/>
    <lineage>
        <taxon>Eukaryota</taxon>
        <taxon>Fungi</taxon>
        <taxon>Dikarya</taxon>
        <taxon>Ascomycota</taxon>
        <taxon>Pezizomycotina</taxon>
        <taxon>Sordariomycetes</taxon>
        <taxon>Hypocreomycetidae</taxon>
        <taxon>Hypocreales</taxon>
        <taxon>Clavicipitaceae</taxon>
        <taxon>Pochonia</taxon>
    </lineage>
</organism>
<dbReference type="Proteomes" id="UP000078397">
    <property type="component" value="Unassembled WGS sequence"/>
</dbReference>